<gene>
    <name evidence="2" type="primary">TERB2</name>
</gene>
<evidence type="ECO:0000256" key="1">
    <source>
        <dbReference type="SAM" id="MobiDB-lite"/>
    </source>
</evidence>
<evidence type="ECO:0000313" key="3">
    <source>
        <dbReference type="Proteomes" id="UP000265140"/>
    </source>
</evidence>
<dbReference type="GeneTree" id="ENSGT00390000012336"/>
<dbReference type="InterPro" id="IPR028065">
    <property type="entry name" value="TERB2"/>
</dbReference>
<dbReference type="GO" id="GO:0005637">
    <property type="term" value="C:nuclear inner membrane"/>
    <property type="evidence" value="ECO:0007669"/>
    <property type="project" value="TreeGrafter"/>
</dbReference>
<name>A0AAY5L5Z1_ESOLU</name>
<feature type="compositionally biased region" description="Basic and acidic residues" evidence="1">
    <location>
        <begin position="131"/>
        <end position="143"/>
    </location>
</feature>
<feature type="region of interest" description="Disordered" evidence="1">
    <location>
        <begin position="116"/>
        <end position="143"/>
    </location>
</feature>
<evidence type="ECO:0000313" key="2">
    <source>
        <dbReference type="Ensembl" id="ENSELUP00000095945.1"/>
    </source>
</evidence>
<reference evidence="2 3" key="1">
    <citation type="submission" date="2020-02" db="EMBL/GenBank/DDBJ databases">
        <title>Esox lucius (northern pike) genome, fEsoLuc1, primary haplotype.</title>
        <authorList>
            <person name="Myers G."/>
            <person name="Karagic N."/>
            <person name="Meyer A."/>
            <person name="Pippel M."/>
            <person name="Reichard M."/>
            <person name="Winkler S."/>
            <person name="Tracey A."/>
            <person name="Sims Y."/>
            <person name="Howe K."/>
            <person name="Rhie A."/>
            <person name="Formenti G."/>
            <person name="Durbin R."/>
            <person name="Fedrigo O."/>
            <person name="Jarvis E.D."/>
        </authorList>
    </citation>
    <scope>NUCLEOTIDE SEQUENCE [LARGE SCALE GENOMIC DNA]</scope>
</reference>
<dbReference type="Proteomes" id="UP000265140">
    <property type="component" value="Chromosome 2"/>
</dbReference>
<dbReference type="Pfam" id="PF15101">
    <property type="entry name" value="TERB2"/>
    <property type="match status" value="1"/>
</dbReference>
<dbReference type="GO" id="GO:0007129">
    <property type="term" value="P:homologous chromosome pairing at meiosis"/>
    <property type="evidence" value="ECO:0007669"/>
    <property type="project" value="TreeGrafter"/>
</dbReference>
<accession>A0AAY5L5Z1</accession>
<organism evidence="2 3">
    <name type="scientific">Esox lucius</name>
    <name type="common">Northern pike</name>
    <dbReference type="NCBI Taxonomy" id="8010"/>
    <lineage>
        <taxon>Eukaryota</taxon>
        <taxon>Metazoa</taxon>
        <taxon>Chordata</taxon>
        <taxon>Craniata</taxon>
        <taxon>Vertebrata</taxon>
        <taxon>Euteleostomi</taxon>
        <taxon>Actinopterygii</taxon>
        <taxon>Neopterygii</taxon>
        <taxon>Teleostei</taxon>
        <taxon>Protacanthopterygii</taxon>
        <taxon>Esociformes</taxon>
        <taxon>Esocidae</taxon>
        <taxon>Esox</taxon>
    </lineage>
</organism>
<dbReference type="Ensembl" id="ENSELUT00000108706.1">
    <property type="protein sequence ID" value="ENSELUP00000095945.1"/>
    <property type="gene ID" value="ENSELUG00000042121.1"/>
</dbReference>
<protein>
    <submittedName>
        <fullName evidence="2">Uncharacterized protein</fullName>
    </submittedName>
</protein>
<keyword evidence="3" id="KW-1185">Reference proteome</keyword>
<dbReference type="PANTHER" id="PTHR35345">
    <property type="entry name" value="TELOMERE REPEATS-BINDING BOUQUET FORMATION PROTEIN 2"/>
    <property type="match status" value="1"/>
</dbReference>
<reference evidence="2" key="2">
    <citation type="submission" date="2025-08" db="UniProtKB">
        <authorList>
            <consortium name="Ensembl"/>
        </authorList>
    </citation>
    <scope>IDENTIFICATION</scope>
</reference>
<reference evidence="2" key="3">
    <citation type="submission" date="2025-09" db="UniProtKB">
        <authorList>
            <consortium name="Ensembl"/>
        </authorList>
    </citation>
    <scope>IDENTIFICATION</scope>
</reference>
<dbReference type="AlphaFoldDB" id="A0AAY5L5Z1"/>
<sequence>MMFTRRTAWFSNSVRRGARRFWVSEGGAITSWKDADYLFSEDATSPDTRSIFESEDYAENRLTVFHSSYLAACEKCHSVKSVCIGHYVLPPVSVQEEVKAVVGRFIWEKEDNAQAVDTEDSDDKLELGYGQKEEDSSSDHTDINTCHEEPILNTPATSERQGALCCEVQDYPMNNMITGYVSIDKLRIFSGRLEDFLPGHCGSSVYRKRRSAVDLS</sequence>
<proteinExistence type="predicted"/>
<dbReference type="GO" id="GO:0070197">
    <property type="term" value="P:meiotic attachment of telomere to nuclear envelope"/>
    <property type="evidence" value="ECO:0007669"/>
    <property type="project" value="TreeGrafter"/>
</dbReference>
<dbReference type="PANTHER" id="PTHR35345:SF1">
    <property type="entry name" value="TELOMERE REPEATS-BINDING BOUQUET FORMATION PROTEIN 2"/>
    <property type="match status" value="1"/>
</dbReference>